<dbReference type="OrthoDB" id="2768829at2759"/>
<evidence type="ECO:0000256" key="1">
    <source>
        <dbReference type="ARBA" id="ARBA00005446"/>
    </source>
</evidence>
<dbReference type="EMBL" id="KE504165">
    <property type="protein sequence ID" value="EPS98509.1"/>
    <property type="molecule type" value="Genomic_DNA"/>
</dbReference>
<proteinExistence type="inferred from homology"/>
<dbReference type="GO" id="GO:0005634">
    <property type="term" value="C:nucleus"/>
    <property type="evidence" value="ECO:0007669"/>
    <property type="project" value="TreeGrafter"/>
</dbReference>
<feature type="compositionally biased region" description="Polar residues" evidence="5">
    <location>
        <begin position="665"/>
        <end position="674"/>
    </location>
</feature>
<gene>
    <name evidence="6" type="ORF">FOMPIDRAFT_1126399</name>
</gene>
<name>S8FJH1_FOMSC</name>
<dbReference type="Gene3D" id="3.40.50.300">
    <property type="entry name" value="P-loop containing nucleotide triphosphate hydrolases"/>
    <property type="match status" value="1"/>
</dbReference>
<dbReference type="AlphaFoldDB" id="S8FJH1"/>
<keyword evidence="2" id="KW-0238">DNA-binding</keyword>
<dbReference type="Proteomes" id="UP000015241">
    <property type="component" value="Unassembled WGS sequence"/>
</dbReference>
<feature type="region of interest" description="Disordered" evidence="5">
    <location>
        <begin position="589"/>
        <end position="696"/>
    </location>
</feature>
<evidence type="ECO:0008006" key="8">
    <source>
        <dbReference type="Google" id="ProtNLM"/>
    </source>
</evidence>
<keyword evidence="7" id="KW-1185">Reference proteome</keyword>
<comment type="similarity">
    <text evidence="1">Belongs to the helicase family. RecQ subfamily.</text>
</comment>
<dbReference type="eggNOG" id="KOG0351">
    <property type="taxonomic scope" value="Eukaryota"/>
</dbReference>
<protein>
    <recommendedName>
        <fullName evidence="8">DEAD/DEAH box helicase domain-containing protein</fullName>
    </recommendedName>
</protein>
<dbReference type="GO" id="GO:0043138">
    <property type="term" value="F:3'-5' DNA helicase activity"/>
    <property type="evidence" value="ECO:0007669"/>
    <property type="project" value="TreeGrafter"/>
</dbReference>
<feature type="compositionally biased region" description="Polar residues" evidence="5">
    <location>
        <begin position="614"/>
        <end position="627"/>
    </location>
</feature>
<dbReference type="PANTHER" id="PTHR13710">
    <property type="entry name" value="DNA HELICASE RECQ FAMILY MEMBER"/>
    <property type="match status" value="1"/>
</dbReference>
<dbReference type="InterPro" id="IPR027417">
    <property type="entry name" value="P-loop_NTPase"/>
</dbReference>
<evidence type="ECO:0000313" key="6">
    <source>
        <dbReference type="EMBL" id="EPS98509.1"/>
    </source>
</evidence>
<dbReference type="PANTHER" id="PTHR13710:SF153">
    <property type="entry name" value="RECQ-LIKE DNA HELICASE BLM"/>
    <property type="match status" value="1"/>
</dbReference>
<dbReference type="GO" id="GO:0005737">
    <property type="term" value="C:cytoplasm"/>
    <property type="evidence" value="ECO:0007669"/>
    <property type="project" value="TreeGrafter"/>
</dbReference>
<dbReference type="HOGENOM" id="CLU_009231_0_0_1"/>
<dbReference type="SUPFAM" id="SSF52540">
    <property type="entry name" value="P-loop containing nucleoside triphosphate hydrolases"/>
    <property type="match status" value="1"/>
</dbReference>
<evidence type="ECO:0000256" key="5">
    <source>
        <dbReference type="SAM" id="MobiDB-lite"/>
    </source>
</evidence>
<sequence>DNDSTLSQYAVPATALLTAVLRTLHGHPSAYQFPLTDDARNLAKTLYSALRRQEDVTPLTIHKILYALVAVPATGSETDQWKCPLMCWLAVSGLRPGGRFLPAYEYTRVLAKWEYLLRNLHFHEALIRQDEYEGRLHASVAPLNSAVANQCSLYMQAGPVTPWNTLRDHQRYTSSLVLRQAAAPKLSWSPDMGSVTCEGRTLGMARLRAGIGKLIHSVQERIVRLTNRTDIPVAVPPGLSENLADDKAGTSWLQLGPFTPKQLPLLEILFSHPDYTLAHVDSSGRFHWNHPGLHKLRRDISEIAAELAVLCFLTPAPPPRGTEFADTRVSNSQIPRNVYKDHGTWFIHHRTKTSALTESLSWVPTLCPDAVSELLDWYLVIARPVESIISQVLDSEDDQACHDEFLWMLQGRQLDSEQFSHLLERTTGVFMGVSLSLHYWRHIAVALMREFIPPTALADNFGDKSMNHNTAMARRMYAREAGQLPFLTTDAMLESRQFCEVWHNVLGVGKAPPPVPLRLLGYQQNPYVVPNGGIPAPGPAPVDVAALTAIISAAVNNSIQGLRVDLEGLVQTAVVNGITAAMRGQVHASQGRAIPANSPPVQDEQIHTPLPHQPQRSHIWSQLSSVEPTPVERQLPRPRSPSQLSYAEPTPSNDDKEDDAMSGLDNLSTPTSYIPTPGPDSHFHLPASPAEPTQLSSSAVYHTTGVNRTDTRRLLCNALNDPNATFTSESQYELISNSLSRDRNIIGILPTGGGKSMCYEVPAMFYRNHVSIVFIPFVAVIIDQLRRAATKGIKAVKYTSQVSPPDDIQLLFVSWEHAGDQRLLQ</sequence>
<feature type="non-terminal residue" evidence="6">
    <location>
        <position position="1"/>
    </location>
</feature>
<evidence type="ECO:0000256" key="3">
    <source>
        <dbReference type="ARBA" id="ARBA00023235"/>
    </source>
</evidence>
<evidence type="ECO:0000256" key="4">
    <source>
        <dbReference type="ARBA" id="ARBA00023242"/>
    </source>
</evidence>
<dbReference type="GO" id="GO:0003677">
    <property type="term" value="F:DNA binding"/>
    <property type="evidence" value="ECO:0007669"/>
    <property type="project" value="UniProtKB-KW"/>
</dbReference>
<reference evidence="6 7" key="1">
    <citation type="journal article" date="2012" name="Science">
        <title>The Paleozoic origin of enzymatic lignin decomposition reconstructed from 31 fungal genomes.</title>
        <authorList>
            <person name="Floudas D."/>
            <person name="Binder M."/>
            <person name="Riley R."/>
            <person name="Barry K."/>
            <person name="Blanchette R.A."/>
            <person name="Henrissat B."/>
            <person name="Martinez A.T."/>
            <person name="Otillar R."/>
            <person name="Spatafora J.W."/>
            <person name="Yadav J.S."/>
            <person name="Aerts A."/>
            <person name="Benoit I."/>
            <person name="Boyd A."/>
            <person name="Carlson A."/>
            <person name="Copeland A."/>
            <person name="Coutinho P.M."/>
            <person name="de Vries R.P."/>
            <person name="Ferreira P."/>
            <person name="Findley K."/>
            <person name="Foster B."/>
            <person name="Gaskell J."/>
            <person name="Glotzer D."/>
            <person name="Gorecki P."/>
            <person name="Heitman J."/>
            <person name="Hesse C."/>
            <person name="Hori C."/>
            <person name="Igarashi K."/>
            <person name="Jurgens J.A."/>
            <person name="Kallen N."/>
            <person name="Kersten P."/>
            <person name="Kohler A."/>
            <person name="Kuees U."/>
            <person name="Kumar T.K.A."/>
            <person name="Kuo A."/>
            <person name="LaButti K."/>
            <person name="Larrondo L.F."/>
            <person name="Lindquist E."/>
            <person name="Ling A."/>
            <person name="Lombard V."/>
            <person name="Lucas S."/>
            <person name="Lundell T."/>
            <person name="Martin R."/>
            <person name="McLaughlin D.J."/>
            <person name="Morgenstern I."/>
            <person name="Morin E."/>
            <person name="Murat C."/>
            <person name="Nagy L.G."/>
            <person name="Nolan M."/>
            <person name="Ohm R.A."/>
            <person name="Patyshakuliyeva A."/>
            <person name="Rokas A."/>
            <person name="Ruiz-Duenas F.J."/>
            <person name="Sabat G."/>
            <person name="Salamov A."/>
            <person name="Samejima M."/>
            <person name="Schmutz J."/>
            <person name="Slot J.C."/>
            <person name="St John F."/>
            <person name="Stenlid J."/>
            <person name="Sun H."/>
            <person name="Sun S."/>
            <person name="Syed K."/>
            <person name="Tsang A."/>
            <person name="Wiebenga A."/>
            <person name="Young D."/>
            <person name="Pisabarro A."/>
            <person name="Eastwood D.C."/>
            <person name="Martin F."/>
            <person name="Cullen D."/>
            <person name="Grigoriev I.V."/>
            <person name="Hibbett D.S."/>
        </authorList>
    </citation>
    <scope>NUCLEOTIDE SEQUENCE</scope>
    <source>
        <strain evidence="7">FP-58527</strain>
    </source>
</reference>
<dbReference type="GO" id="GO:0005694">
    <property type="term" value="C:chromosome"/>
    <property type="evidence" value="ECO:0007669"/>
    <property type="project" value="TreeGrafter"/>
</dbReference>
<dbReference type="STRING" id="743788.S8FJH1"/>
<keyword evidence="4" id="KW-0539">Nucleus</keyword>
<dbReference type="GO" id="GO:0009378">
    <property type="term" value="F:four-way junction helicase activity"/>
    <property type="evidence" value="ECO:0007669"/>
    <property type="project" value="TreeGrafter"/>
</dbReference>
<evidence type="ECO:0000313" key="7">
    <source>
        <dbReference type="Proteomes" id="UP000015241"/>
    </source>
</evidence>
<dbReference type="GO" id="GO:0000724">
    <property type="term" value="P:double-strand break repair via homologous recombination"/>
    <property type="evidence" value="ECO:0007669"/>
    <property type="project" value="TreeGrafter"/>
</dbReference>
<organism evidence="6 7">
    <name type="scientific">Fomitopsis schrenkii</name>
    <name type="common">Brown rot fungus</name>
    <dbReference type="NCBI Taxonomy" id="2126942"/>
    <lineage>
        <taxon>Eukaryota</taxon>
        <taxon>Fungi</taxon>
        <taxon>Dikarya</taxon>
        <taxon>Basidiomycota</taxon>
        <taxon>Agaricomycotina</taxon>
        <taxon>Agaricomycetes</taxon>
        <taxon>Polyporales</taxon>
        <taxon>Fomitopsis</taxon>
    </lineage>
</organism>
<keyword evidence="3" id="KW-0413">Isomerase</keyword>
<accession>S8FJH1</accession>
<dbReference type="InParanoid" id="S8FJH1"/>
<evidence type="ECO:0000256" key="2">
    <source>
        <dbReference type="ARBA" id="ARBA00023125"/>
    </source>
</evidence>